<sequence>MSDSTPHIAQKAPCKVEVEAGKTYHWCACGLSKSQPFCDGSHKGGPFTPMAYTADVTGSKWFCACKHTGTKPMCDGTHKKL</sequence>
<gene>
    <name evidence="6" type="ORF">GETHLI_23640</name>
</gene>
<reference evidence="6 7" key="1">
    <citation type="journal article" date="2023" name="Antonie Van Leeuwenhoek">
        <title>Mesoterricola silvestris gen. nov., sp. nov., Mesoterricola sediminis sp. nov., Geothrix oryzae sp. nov., Geothrix edaphica sp. nov., Geothrix rubra sp. nov., and Geothrix limicola sp. nov., six novel members of Acidobacteriota isolated from soils.</title>
        <authorList>
            <person name="Itoh H."/>
            <person name="Sugisawa Y."/>
            <person name="Mise K."/>
            <person name="Xu Z."/>
            <person name="Kuniyasu M."/>
            <person name="Ushijima N."/>
            <person name="Kawano K."/>
            <person name="Kobayashi E."/>
            <person name="Shiratori Y."/>
            <person name="Masuda Y."/>
            <person name="Senoo K."/>
        </authorList>
    </citation>
    <scope>NUCLEOTIDE SEQUENCE [LARGE SCALE GENOMIC DNA]</scope>
    <source>
        <strain evidence="6 7">Red804</strain>
    </source>
</reference>
<feature type="domain" description="Iron-binding zinc finger CDGSH type" evidence="5">
    <location>
        <begin position="49"/>
        <end position="80"/>
    </location>
</feature>
<dbReference type="Proteomes" id="UP001165069">
    <property type="component" value="Unassembled WGS sequence"/>
</dbReference>
<dbReference type="InterPro" id="IPR042216">
    <property type="entry name" value="MitoNEET_CISD"/>
</dbReference>
<protein>
    <recommendedName>
        <fullName evidence="5">Iron-binding zinc finger CDGSH type domain-containing protein</fullName>
    </recommendedName>
</protein>
<dbReference type="PANTHER" id="PTHR46491:SF3">
    <property type="entry name" value="CDGSH IRON-SULFUR DOMAIN-CONTAINING PROTEIN 3, MITOCHONDRIAL"/>
    <property type="match status" value="1"/>
</dbReference>
<dbReference type="Pfam" id="PF09360">
    <property type="entry name" value="zf-CDGSH"/>
    <property type="match status" value="1"/>
</dbReference>
<evidence type="ECO:0000256" key="3">
    <source>
        <dbReference type="ARBA" id="ARBA00023004"/>
    </source>
</evidence>
<evidence type="ECO:0000259" key="5">
    <source>
        <dbReference type="SMART" id="SM00704"/>
    </source>
</evidence>
<dbReference type="EMBL" id="BSDE01000004">
    <property type="protein sequence ID" value="GLH73862.1"/>
    <property type="molecule type" value="Genomic_DNA"/>
</dbReference>
<dbReference type="PANTHER" id="PTHR46491">
    <property type="entry name" value="CDGSH IRON SULFUR DOMAIN PROTEIN HOMOLOG"/>
    <property type="match status" value="1"/>
</dbReference>
<keyword evidence="4" id="KW-0411">Iron-sulfur</keyword>
<proteinExistence type="predicted"/>
<dbReference type="Gene3D" id="3.40.5.90">
    <property type="entry name" value="CDGSH iron-sulfur domain, mitoNEET-type"/>
    <property type="match status" value="2"/>
</dbReference>
<evidence type="ECO:0000256" key="2">
    <source>
        <dbReference type="ARBA" id="ARBA00022723"/>
    </source>
</evidence>
<organism evidence="6 7">
    <name type="scientific">Geothrix limicola</name>
    <dbReference type="NCBI Taxonomy" id="2927978"/>
    <lineage>
        <taxon>Bacteria</taxon>
        <taxon>Pseudomonadati</taxon>
        <taxon>Acidobacteriota</taxon>
        <taxon>Holophagae</taxon>
        <taxon>Holophagales</taxon>
        <taxon>Holophagaceae</taxon>
        <taxon>Geothrix</taxon>
    </lineage>
</organism>
<evidence type="ECO:0000313" key="6">
    <source>
        <dbReference type="EMBL" id="GLH73862.1"/>
    </source>
</evidence>
<keyword evidence="3" id="KW-0408">Iron</keyword>
<accession>A0ABQ5QGY2</accession>
<feature type="domain" description="Iron-binding zinc finger CDGSH type" evidence="5">
    <location>
        <begin position="11"/>
        <end position="48"/>
    </location>
</feature>
<keyword evidence="2" id="KW-0479">Metal-binding</keyword>
<keyword evidence="1" id="KW-0001">2Fe-2S</keyword>
<name>A0ABQ5QGY2_9BACT</name>
<dbReference type="RefSeq" id="WP_285575506.1">
    <property type="nucleotide sequence ID" value="NZ_BSDE01000004.1"/>
</dbReference>
<comment type="caution">
    <text evidence="6">The sequence shown here is derived from an EMBL/GenBank/DDBJ whole genome shotgun (WGS) entry which is preliminary data.</text>
</comment>
<keyword evidence="7" id="KW-1185">Reference proteome</keyword>
<evidence type="ECO:0000313" key="7">
    <source>
        <dbReference type="Proteomes" id="UP001165069"/>
    </source>
</evidence>
<dbReference type="InterPro" id="IPR052950">
    <property type="entry name" value="CISD"/>
</dbReference>
<dbReference type="InterPro" id="IPR018967">
    <property type="entry name" value="FeS-contain_CDGSH-typ"/>
</dbReference>
<evidence type="ECO:0000256" key="1">
    <source>
        <dbReference type="ARBA" id="ARBA00022714"/>
    </source>
</evidence>
<dbReference type="SMART" id="SM00704">
    <property type="entry name" value="ZnF_CDGSH"/>
    <property type="match status" value="2"/>
</dbReference>
<evidence type="ECO:0000256" key="4">
    <source>
        <dbReference type="ARBA" id="ARBA00023014"/>
    </source>
</evidence>